<evidence type="ECO:0000313" key="2">
    <source>
        <dbReference type="EMBL" id="WFE91614.1"/>
    </source>
</evidence>
<dbReference type="InterPro" id="IPR009683">
    <property type="entry name" value="Extensin-like_C"/>
</dbReference>
<feature type="domain" description="Extensin-like C-terminal" evidence="1">
    <location>
        <begin position="112"/>
        <end position="266"/>
    </location>
</feature>
<dbReference type="Pfam" id="PF06904">
    <property type="entry name" value="Extensin-like_C"/>
    <property type="match status" value="1"/>
</dbReference>
<dbReference type="EMBL" id="CP120863">
    <property type="protein sequence ID" value="WFE91614.1"/>
    <property type="molecule type" value="Genomic_DNA"/>
</dbReference>
<gene>
    <name evidence="2" type="ORF">K1718_09710</name>
</gene>
<name>A0ABY8FAL7_9HYPH</name>
<organism evidence="2 3">
    <name type="scientific">Roseibium porphyridii</name>
    <dbReference type="NCBI Taxonomy" id="2866279"/>
    <lineage>
        <taxon>Bacteria</taxon>
        <taxon>Pseudomonadati</taxon>
        <taxon>Pseudomonadota</taxon>
        <taxon>Alphaproteobacteria</taxon>
        <taxon>Hyphomicrobiales</taxon>
        <taxon>Stappiaceae</taxon>
        <taxon>Roseibium</taxon>
    </lineage>
</organism>
<evidence type="ECO:0000259" key="1">
    <source>
        <dbReference type="Pfam" id="PF06904"/>
    </source>
</evidence>
<evidence type="ECO:0000313" key="3">
    <source>
        <dbReference type="Proteomes" id="UP001209803"/>
    </source>
</evidence>
<keyword evidence="3" id="KW-1185">Reference proteome</keyword>
<accession>A0ABY8FAL7</accession>
<reference evidence="2 3" key="1">
    <citation type="submission" date="2023-03" db="EMBL/GenBank/DDBJ databases">
        <title>Roseibium porphyridii sp. nov. and Roseibium rhodosorbium sp. nov. isolated from marine algae, Porphyridium cruentum and Rhodosorus marinus, respectively.</title>
        <authorList>
            <person name="Lee M.W."/>
            <person name="Choi B.J."/>
            <person name="Lee J.K."/>
            <person name="Choi D.G."/>
            <person name="Baek J.H."/>
            <person name="Bayburt H."/>
            <person name="Kim J.M."/>
            <person name="Han D.M."/>
            <person name="Kim K.H."/>
            <person name="Jeon C.O."/>
        </authorList>
    </citation>
    <scope>NUCLEOTIDE SEQUENCE [LARGE SCALE GENOMIC DNA]</scope>
    <source>
        <strain evidence="2 3">KMA01</strain>
    </source>
</reference>
<sequence length="274" mass="29775">MQLVALAGQGLRIDVNHKVSVLVIWTLLGHFSAAVLPGQATPVPETKPLFDLNSIGFIEGVDVPSAKPKLEEIVPTPEPQQTTPERVPCIIPNVTFMELKPISGAMREGQLDDLACGISDPVRIESVSTIKHKVEFSVPVTISCEFAKVVAVWLQEDVVPMAVDSLGTSVSVLQSGPGYQCRRRNNLPDGKLSEHALGNALDISHFKFGNGTIISVEDDWGKRTKESNFLDRIHASACKRFTTVLGPEADPNHKSHIHLDAGCHGQDCTYIICQ</sequence>
<dbReference type="RefSeq" id="WP_265684156.1">
    <property type="nucleotide sequence ID" value="NZ_CP120863.1"/>
</dbReference>
<dbReference type="Proteomes" id="UP001209803">
    <property type="component" value="Chromosome"/>
</dbReference>
<protein>
    <submittedName>
        <fullName evidence="2">Extensin family protein</fullName>
    </submittedName>
</protein>
<proteinExistence type="predicted"/>